<gene>
    <name evidence="4" type="ORF">NPX13_g3216</name>
</gene>
<organism evidence="4 5">
    <name type="scientific">Xylaria arbuscula</name>
    <dbReference type="NCBI Taxonomy" id="114810"/>
    <lineage>
        <taxon>Eukaryota</taxon>
        <taxon>Fungi</taxon>
        <taxon>Dikarya</taxon>
        <taxon>Ascomycota</taxon>
        <taxon>Pezizomycotina</taxon>
        <taxon>Sordariomycetes</taxon>
        <taxon>Xylariomycetidae</taxon>
        <taxon>Xylariales</taxon>
        <taxon>Xylariaceae</taxon>
        <taxon>Xylaria</taxon>
    </lineage>
</organism>
<keyword evidence="1" id="KW-0560">Oxidoreductase</keyword>
<sequence length="387" mass="42470">MFCLTWYVRGARLAHETWSLSNVDRSGRLFEDETAVALMPNTARDHRLDLSAQKNSPQYSSTSNDTIAKLSLNNPSIPLDSVVLVTGVNGLIGSWVADKFLEAGYRVRGTVSDFGAPGAWDKAVRGVASVAGVAGQAGLDLVDIDAALELEFPFVIGLLNAAQKESSVKSVVFTSSAWAAWTPDPDKKVVLHEWSYNEEAVTIVRNSKSGDGLGILPYMAFKALWEQQIWDWIRTEKPSYTFNTILPDTVFGATLSPENQGIQSTCGMVKWLRDGVNLDMLASVPAQRFIDTQDLGLLYLAALTTPGVNGERLFAFGNKYSFSKVGQLLQDLEPDKKLLGMKDDRWDQTEVPSQRAESLVRALKGRGWATLEDSIADCLSSIQKLND</sequence>
<evidence type="ECO:0000259" key="3">
    <source>
        <dbReference type="Pfam" id="PF01370"/>
    </source>
</evidence>
<dbReference type="PANTHER" id="PTHR10366:SF562">
    <property type="entry name" value="ALDEHYDE REDUCTASE II (AFU_ORTHOLOGUE AFUA_1G11360)"/>
    <property type="match status" value="1"/>
</dbReference>
<protein>
    <recommendedName>
        <fullName evidence="3">NAD-dependent epimerase/dehydratase domain-containing protein</fullName>
    </recommendedName>
</protein>
<feature type="domain" description="NAD-dependent epimerase/dehydratase" evidence="3">
    <location>
        <begin position="83"/>
        <end position="176"/>
    </location>
</feature>
<name>A0A9W8NIW2_9PEZI</name>
<proteinExistence type="inferred from homology"/>
<dbReference type="PANTHER" id="PTHR10366">
    <property type="entry name" value="NAD DEPENDENT EPIMERASE/DEHYDRATASE"/>
    <property type="match status" value="1"/>
</dbReference>
<accession>A0A9W8NIW2</accession>
<dbReference type="InterPro" id="IPR036291">
    <property type="entry name" value="NAD(P)-bd_dom_sf"/>
</dbReference>
<evidence type="ECO:0000313" key="4">
    <source>
        <dbReference type="EMBL" id="KAJ3577347.1"/>
    </source>
</evidence>
<dbReference type="InterPro" id="IPR001509">
    <property type="entry name" value="Epimerase_deHydtase"/>
</dbReference>
<dbReference type="Gene3D" id="3.40.50.720">
    <property type="entry name" value="NAD(P)-binding Rossmann-like Domain"/>
    <property type="match status" value="1"/>
</dbReference>
<evidence type="ECO:0000313" key="5">
    <source>
        <dbReference type="Proteomes" id="UP001148614"/>
    </source>
</evidence>
<keyword evidence="5" id="KW-1185">Reference proteome</keyword>
<evidence type="ECO:0000256" key="2">
    <source>
        <dbReference type="ARBA" id="ARBA00023445"/>
    </source>
</evidence>
<reference evidence="4" key="1">
    <citation type="submission" date="2022-07" db="EMBL/GenBank/DDBJ databases">
        <title>Genome Sequence of Xylaria arbuscula.</title>
        <authorList>
            <person name="Buettner E."/>
        </authorList>
    </citation>
    <scope>NUCLEOTIDE SEQUENCE</scope>
    <source>
        <strain evidence="4">VT107</strain>
    </source>
</reference>
<evidence type="ECO:0000256" key="1">
    <source>
        <dbReference type="ARBA" id="ARBA00023002"/>
    </source>
</evidence>
<dbReference type="GO" id="GO:0016616">
    <property type="term" value="F:oxidoreductase activity, acting on the CH-OH group of donors, NAD or NADP as acceptor"/>
    <property type="evidence" value="ECO:0007669"/>
    <property type="project" value="TreeGrafter"/>
</dbReference>
<dbReference type="VEuPathDB" id="FungiDB:F4678DRAFT_419078"/>
<dbReference type="Proteomes" id="UP001148614">
    <property type="component" value="Unassembled WGS sequence"/>
</dbReference>
<dbReference type="InterPro" id="IPR050425">
    <property type="entry name" value="NAD(P)_dehydrat-like"/>
</dbReference>
<comment type="caution">
    <text evidence="4">The sequence shown here is derived from an EMBL/GenBank/DDBJ whole genome shotgun (WGS) entry which is preliminary data.</text>
</comment>
<dbReference type="AlphaFoldDB" id="A0A9W8NIW2"/>
<comment type="similarity">
    <text evidence="2">Belongs to the NAD(P)-dependent epimerase/dehydratase family. Dihydroflavonol-4-reductase subfamily.</text>
</comment>
<dbReference type="EMBL" id="JANPWZ010000386">
    <property type="protein sequence ID" value="KAJ3577347.1"/>
    <property type="molecule type" value="Genomic_DNA"/>
</dbReference>
<dbReference type="SUPFAM" id="SSF51735">
    <property type="entry name" value="NAD(P)-binding Rossmann-fold domains"/>
    <property type="match status" value="1"/>
</dbReference>
<dbReference type="Pfam" id="PF01370">
    <property type="entry name" value="Epimerase"/>
    <property type="match status" value="1"/>
</dbReference>